<dbReference type="SUPFAM" id="SSF51182">
    <property type="entry name" value="RmlC-like cupins"/>
    <property type="match status" value="1"/>
</dbReference>
<comment type="caution">
    <text evidence="8">The sequence shown here is derived from an EMBL/GenBank/DDBJ whole genome shotgun (WGS) entry which is preliminary data.</text>
</comment>
<feature type="domain" description="Cupin type-1" evidence="7">
    <location>
        <begin position="72"/>
        <end position="222"/>
    </location>
</feature>
<evidence type="ECO:0000256" key="3">
    <source>
        <dbReference type="ARBA" id="ARBA00022525"/>
    </source>
</evidence>
<dbReference type="InterPro" id="IPR006045">
    <property type="entry name" value="Cupin_1"/>
</dbReference>
<sequence length="248" mass="25998">MHFSTIAALLSLSGAVLAAPLNTNQTVDAPEGPAESNSTANNLDLITKLENAATAVDRFALLNDGSDWKFDFNAPPGGITKGKGGMTVRSDRKLFPALIGTGVSMTVGFLGPCGFNTPHTHPRSSEINIVIEGRLGTNFIGENGGPLITNTLDKLQMTVFPQGALHTEFNPDCDSAIFVAGFASEDPGVQQVAQTLFSVQESVLSADLGLQGTDSINGQDIEAFKDKLPANVALGVESCLAKCHIKKN</sequence>
<dbReference type="InterPro" id="IPR014710">
    <property type="entry name" value="RmlC-like_jellyroll"/>
</dbReference>
<evidence type="ECO:0000256" key="2">
    <source>
        <dbReference type="ARBA" id="ARBA00007456"/>
    </source>
</evidence>
<evidence type="ECO:0000256" key="5">
    <source>
        <dbReference type="ARBA" id="ARBA00023211"/>
    </source>
</evidence>
<dbReference type="Pfam" id="PF00190">
    <property type="entry name" value="Cupin_1"/>
    <property type="match status" value="1"/>
</dbReference>
<organism evidence="8 9">
    <name type="scientific">Rhizodiscina lignyota</name>
    <dbReference type="NCBI Taxonomy" id="1504668"/>
    <lineage>
        <taxon>Eukaryota</taxon>
        <taxon>Fungi</taxon>
        <taxon>Dikarya</taxon>
        <taxon>Ascomycota</taxon>
        <taxon>Pezizomycotina</taxon>
        <taxon>Dothideomycetes</taxon>
        <taxon>Pleosporomycetidae</taxon>
        <taxon>Aulographales</taxon>
        <taxon>Rhizodiscinaceae</taxon>
        <taxon>Rhizodiscina</taxon>
    </lineage>
</organism>
<dbReference type="Gene3D" id="2.60.120.10">
    <property type="entry name" value="Jelly Rolls"/>
    <property type="match status" value="1"/>
</dbReference>
<reference evidence="8" key="1">
    <citation type="journal article" date="2020" name="Stud. Mycol.">
        <title>101 Dothideomycetes genomes: a test case for predicting lifestyles and emergence of pathogens.</title>
        <authorList>
            <person name="Haridas S."/>
            <person name="Albert R."/>
            <person name="Binder M."/>
            <person name="Bloem J."/>
            <person name="Labutti K."/>
            <person name="Salamov A."/>
            <person name="Andreopoulos B."/>
            <person name="Baker S."/>
            <person name="Barry K."/>
            <person name="Bills G."/>
            <person name="Bluhm B."/>
            <person name="Cannon C."/>
            <person name="Castanera R."/>
            <person name="Culley D."/>
            <person name="Daum C."/>
            <person name="Ezra D."/>
            <person name="Gonzalez J."/>
            <person name="Henrissat B."/>
            <person name="Kuo A."/>
            <person name="Liang C."/>
            <person name="Lipzen A."/>
            <person name="Lutzoni F."/>
            <person name="Magnuson J."/>
            <person name="Mondo S."/>
            <person name="Nolan M."/>
            <person name="Ohm R."/>
            <person name="Pangilinan J."/>
            <person name="Park H.-J."/>
            <person name="Ramirez L."/>
            <person name="Alfaro M."/>
            <person name="Sun H."/>
            <person name="Tritt A."/>
            <person name="Yoshinaga Y."/>
            <person name="Zwiers L.-H."/>
            <person name="Turgeon B."/>
            <person name="Goodwin S."/>
            <person name="Spatafora J."/>
            <person name="Crous P."/>
            <person name="Grigoriev I."/>
        </authorList>
    </citation>
    <scope>NUCLEOTIDE SEQUENCE</scope>
    <source>
        <strain evidence="8">CBS 133067</strain>
    </source>
</reference>
<dbReference type="OrthoDB" id="1921208at2759"/>
<name>A0A9P4IPR8_9PEZI</name>
<evidence type="ECO:0000259" key="7">
    <source>
        <dbReference type="SMART" id="SM00835"/>
    </source>
</evidence>
<dbReference type="PANTHER" id="PTHR31238">
    <property type="entry name" value="GERMIN-LIKE PROTEIN SUBFAMILY 3 MEMBER 3"/>
    <property type="match status" value="1"/>
</dbReference>
<comment type="subcellular location">
    <subcellularLocation>
        <location evidence="1">Secreted</location>
    </subcellularLocation>
</comment>
<dbReference type="CDD" id="cd02241">
    <property type="entry name" value="cupin_OxOx"/>
    <property type="match status" value="1"/>
</dbReference>
<gene>
    <name evidence="8" type="ORF">NA57DRAFT_71194</name>
</gene>
<comment type="similarity">
    <text evidence="2">Belongs to the germin family.</text>
</comment>
<dbReference type="InterPro" id="IPR019780">
    <property type="entry name" value="Germin_Mn-BS"/>
</dbReference>
<feature type="chain" id="PRO_5040195882" evidence="6">
    <location>
        <begin position="19"/>
        <end position="248"/>
    </location>
</feature>
<evidence type="ECO:0000313" key="9">
    <source>
        <dbReference type="Proteomes" id="UP000799772"/>
    </source>
</evidence>
<dbReference type="AlphaFoldDB" id="A0A9P4IPR8"/>
<feature type="signal peptide" evidence="6">
    <location>
        <begin position="1"/>
        <end position="18"/>
    </location>
</feature>
<proteinExistence type="inferred from homology"/>
<keyword evidence="3" id="KW-0964">Secreted</keyword>
<keyword evidence="4" id="KW-0479">Metal-binding</keyword>
<keyword evidence="9" id="KW-1185">Reference proteome</keyword>
<dbReference type="SMART" id="SM00835">
    <property type="entry name" value="Cupin_1"/>
    <property type="match status" value="1"/>
</dbReference>
<dbReference type="PRINTS" id="PR00325">
    <property type="entry name" value="GERMIN"/>
</dbReference>
<dbReference type="Proteomes" id="UP000799772">
    <property type="component" value="Unassembled WGS sequence"/>
</dbReference>
<accession>A0A9P4IPR8</accession>
<dbReference type="GO" id="GO:0005576">
    <property type="term" value="C:extracellular region"/>
    <property type="evidence" value="ECO:0007669"/>
    <property type="project" value="UniProtKB-SubCell"/>
</dbReference>
<dbReference type="GO" id="GO:0030145">
    <property type="term" value="F:manganese ion binding"/>
    <property type="evidence" value="ECO:0007669"/>
    <property type="project" value="InterPro"/>
</dbReference>
<dbReference type="InterPro" id="IPR011051">
    <property type="entry name" value="RmlC_Cupin_sf"/>
</dbReference>
<evidence type="ECO:0000256" key="6">
    <source>
        <dbReference type="SAM" id="SignalP"/>
    </source>
</evidence>
<keyword evidence="6" id="KW-0732">Signal</keyword>
<protein>
    <submittedName>
        <fullName evidence="8">Spherulin-1A</fullName>
    </submittedName>
</protein>
<keyword evidence="5" id="KW-0464">Manganese</keyword>
<evidence type="ECO:0000313" key="8">
    <source>
        <dbReference type="EMBL" id="KAF2104999.1"/>
    </source>
</evidence>
<dbReference type="InterPro" id="IPR001929">
    <property type="entry name" value="Germin"/>
</dbReference>
<dbReference type="EMBL" id="ML978121">
    <property type="protein sequence ID" value="KAF2104999.1"/>
    <property type="molecule type" value="Genomic_DNA"/>
</dbReference>
<evidence type="ECO:0000256" key="4">
    <source>
        <dbReference type="ARBA" id="ARBA00022723"/>
    </source>
</evidence>
<evidence type="ECO:0000256" key="1">
    <source>
        <dbReference type="ARBA" id="ARBA00004613"/>
    </source>
</evidence>
<dbReference type="PROSITE" id="PS00725">
    <property type="entry name" value="GERMIN"/>
    <property type="match status" value="1"/>
</dbReference>